<keyword evidence="2" id="KW-1185">Reference proteome</keyword>
<dbReference type="AlphaFoldDB" id="A0AAD8M0S7"/>
<comment type="caution">
    <text evidence="1">The sequence shown here is derived from an EMBL/GenBank/DDBJ whole genome shotgun (WGS) entry which is preliminary data.</text>
</comment>
<gene>
    <name evidence="1" type="ORF">POM88_048609</name>
</gene>
<dbReference type="SUPFAM" id="SSF48403">
    <property type="entry name" value="Ankyrin repeat"/>
    <property type="match status" value="1"/>
</dbReference>
<proteinExistence type="predicted"/>
<evidence type="ECO:0008006" key="3">
    <source>
        <dbReference type="Google" id="ProtNLM"/>
    </source>
</evidence>
<reference evidence="1" key="1">
    <citation type="submission" date="2023-02" db="EMBL/GenBank/DDBJ databases">
        <title>Genome of toxic invasive species Heracleum sosnowskyi carries increased number of genes despite the absence of recent whole-genome duplications.</title>
        <authorList>
            <person name="Schelkunov M."/>
            <person name="Shtratnikova V."/>
            <person name="Makarenko M."/>
            <person name="Klepikova A."/>
            <person name="Omelchenko D."/>
            <person name="Novikova G."/>
            <person name="Obukhova E."/>
            <person name="Bogdanov V."/>
            <person name="Penin A."/>
            <person name="Logacheva M."/>
        </authorList>
    </citation>
    <scope>NUCLEOTIDE SEQUENCE</scope>
    <source>
        <strain evidence="1">Hsosn_3</strain>
        <tissue evidence="1">Leaf</tissue>
    </source>
</reference>
<dbReference type="InterPro" id="IPR036770">
    <property type="entry name" value="Ankyrin_rpt-contain_sf"/>
</dbReference>
<reference evidence="1" key="2">
    <citation type="submission" date="2023-05" db="EMBL/GenBank/DDBJ databases">
        <authorList>
            <person name="Schelkunov M.I."/>
        </authorList>
    </citation>
    <scope>NUCLEOTIDE SEQUENCE</scope>
    <source>
        <strain evidence="1">Hsosn_3</strain>
        <tissue evidence="1">Leaf</tissue>
    </source>
</reference>
<name>A0AAD8M0S7_9APIA</name>
<dbReference type="Proteomes" id="UP001237642">
    <property type="component" value="Unassembled WGS sequence"/>
</dbReference>
<organism evidence="1 2">
    <name type="scientific">Heracleum sosnowskyi</name>
    <dbReference type="NCBI Taxonomy" id="360622"/>
    <lineage>
        <taxon>Eukaryota</taxon>
        <taxon>Viridiplantae</taxon>
        <taxon>Streptophyta</taxon>
        <taxon>Embryophyta</taxon>
        <taxon>Tracheophyta</taxon>
        <taxon>Spermatophyta</taxon>
        <taxon>Magnoliopsida</taxon>
        <taxon>eudicotyledons</taxon>
        <taxon>Gunneridae</taxon>
        <taxon>Pentapetalae</taxon>
        <taxon>asterids</taxon>
        <taxon>campanulids</taxon>
        <taxon>Apiales</taxon>
        <taxon>Apiaceae</taxon>
        <taxon>Apioideae</taxon>
        <taxon>apioid superclade</taxon>
        <taxon>Tordylieae</taxon>
        <taxon>Tordyliinae</taxon>
        <taxon>Heracleum</taxon>
    </lineage>
</organism>
<dbReference type="Gene3D" id="1.25.40.20">
    <property type="entry name" value="Ankyrin repeat-containing domain"/>
    <property type="match status" value="1"/>
</dbReference>
<dbReference type="EMBL" id="JAUIZM010000011">
    <property type="protein sequence ID" value="KAK1355353.1"/>
    <property type="molecule type" value="Genomic_DNA"/>
</dbReference>
<accession>A0AAD8M0S7</accession>
<protein>
    <recommendedName>
        <fullName evidence="3">Ankyrin repeat protein</fullName>
    </recommendedName>
</protein>
<evidence type="ECO:0000313" key="2">
    <source>
        <dbReference type="Proteomes" id="UP001237642"/>
    </source>
</evidence>
<sequence length="101" mass="11524">MQYTTSNNAAILDLAVRDNHRDLVKMILFKHPAYEPERLDSRRSYLSGLIEIAAMKSKITDFVERLLEDNNAVVGSVDNFGWTLLRHAVDNEFDSVLEVTV</sequence>
<evidence type="ECO:0000313" key="1">
    <source>
        <dbReference type="EMBL" id="KAK1355353.1"/>
    </source>
</evidence>